<gene>
    <name evidence="4" type="ORF">KUV26_04045</name>
</gene>
<evidence type="ECO:0000313" key="4">
    <source>
        <dbReference type="EMBL" id="MBY6138598.1"/>
    </source>
</evidence>
<feature type="compositionally biased region" description="Low complexity" evidence="1">
    <location>
        <begin position="335"/>
        <end position="365"/>
    </location>
</feature>
<feature type="transmembrane region" description="Helical" evidence="2">
    <location>
        <begin position="12"/>
        <end position="33"/>
    </location>
</feature>
<feature type="compositionally biased region" description="Acidic residues" evidence="1">
    <location>
        <begin position="125"/>
        <end position="140"/>
    </location>
</feature>
<keyword evidence="2" id="KW-0812">Transmembrane</keyword>
<dbReference type="RefSeq" id="WP_222507391.1">
    <property type="nucleotide sequence ID" value="NZ_JAHVJA010000001.1"/>
</dbReference>
<protein>
    <submittedName>
        <fullName evidence="4">LysM peptidoglycan-binding domain-containing protein</fullName>
    </submittedName>
</protein>
<evidence type="ECO:0000313" key="5">
    <source>
        <dbReference type="Proteomes" id="UP000766629"/>
    </source>
</evidence>
<dbReference type="CDD" id="cd00118">
    <property type="entry name" value="LysM"/>
    <property type="match status" value="1"/>
</dbReference>
<dbReference type="Proteomes" id="UP000766629">
    <property type="component" value="Unassembled WGS sequence"/>
</dbReference>
<dbReference type="InterPro" id="IPR036779">
    <property type="entry name" value="LysM_dom_sf"/>
</dbReference>
<name>A0ABS7NBL8_9RHOB</name>
<feature type="region of interest" description="Disordered" evidence="1">
    <location>
        <begin position="300"/>
        <end position="365"/>
    </location>
</feature>
<dbReference type="Pfam" id="PF01476">
    <property type="entry name" value="LysM"/>
    <property type="match status" value="1"/>
</dbReference>
<evidence type="ECO:0000256" key="2">
    <source>
        <dbReference type="SAM" id="Phobius"/>
    </source>
</evidence>
<organism evidence="4 5">
    <name type="scientific">Leisingera daeponensis</name>
    <dbReference type="NCBI Taxonomy" id="405746"/>
    <lineage>
        <taxon>Bacteria</taxon>
        <taxon>Pseudomonadati</taxon>
        <taxon>Pseudomonadota</taxon>
        <taxon>Alphaproteobacteria</taxon>
        <taxon>Rhodobacterales</taxon>
        <taxon>Roseobacteraceae</taxon>
        <taxon>Leisingera</taxon>
    </lineage>
</organism>
<keyword evidence="5" id="KW-1185">Reference proteome</keyword>
<feature type="domain" description="LysM" evidence="3">
    <location>
        <begin position="497"/>
        <end position="546"/>
    </location>
</feature>
<dbReference type="Gene3D" id="3.10.350.10">
    <property type="entry name" value="LysM domain"/>
    <property type="match status" value="1"/>
</dbReference>
<dbReference type="PANTHER" id="PTHR34700:SF4">
    <property type="entry name" value="PHAGE-LIKE ELEMENT PBSX PROTEIN XKDP"/>
    <property type="match status" value="1"/>
</dbReference>
<feature type="compositionally biased region" description="Polar residues" evidence="1">
    <location>
        <begin position="70"/>
        <end position="85"/>
    </location>
</feature>
<evidence type="ECO:0000259" key="3">
    <source>
        <dbReference type="PROSITE" id="PS51782"/>
    </source>
</evidence>
<comment type="caution">
    <text evidence="4">The sequence shown here is derived from an EMBL/GenBank/DDBJ whole genome shotgun (WGS) entry which is preliminary data.</text>
</comment>
<evidence type="ECO:0000256" key="1">
    <source>
        <dbReference type="SAM" id="MobiDB-lite"/>
    </source>
</evidence>
<proteinExistence type="predicted"/>
<accession>A0ABS7NBL8</accession>
<dbReference type="EMBL" id="JAHVJA010000001">
    <property type="protein sequence ID" value="MBY6138598.1"/>
    <property type="molecule type" value="Genomic_DNA"/>
</dbReference>
<reference evidence="4 5" key="1">
    <citation type="submission" date="2021-06" db="EMBL/GenBank/DDBJ databases">
        <title>50 bacteria genomes isolated from Dapeng, Shenzhen, China.</title>
        <authorList>
            <person name="Zheng W."/>
            <person name="Yu S."/>
            <person name="Huang Y."/>
        </authorList>
    </citation>
    <scope>NUCLEOTIDE SEQUENCE [LARGE SCALE GENOMIC DNA]</scope>
    <source>
        <strain evidence="4 5">DP1N14-2</strain>
    </source>
</reference>
<dbReference type="InterPro" id="IPR052196">
    <property type="entry name" value="Bact_Kbp"/>
</dbReference>
<keyword evidence="2" id="KW-0472">Membrane</keyword>
<dbReference type="SMART" id="SM00257">
    <property type="entry name" value="LysM"/>
    <property type="match status" value="1"/>
</dbReference>
<dbReference type="PROSITE" id="PS51782">
    <property type="entry name" value="LYSM"/>
    <property type="match status" value="1"/>
</dbReference>
<sequence length="548" mass="54741">MADASGSGGLGALTLGGIAGAVVVVGGVVLYQLGMFGTVAPDGAVVTEKTAGQAADGNGAFSGTGGESGQPLQNRAVQEAASNQVEAVEDGPQPVAGAAEESAGSDIAAGDQAEAVPDGSGAEGAGDDGETAEAGADDAGAEAPDQGTELAALTAPGDTAAGARPEPETEAAKEDIFVLQAPELDLVRVDSDGAAVIAGRAQEGVQISVLLDGEILEQLEVPEGGEFVSLTTIEPSADARVVSLMAEHGGEQSASGASFILAPASPVAAALSQEAAETAAEGPADQLAALSSEVAAAKLPEPAQAAEQESLEEKSAAAGTEEAVPSAQGASDTGQDAAEPAASETAPGSAAPAADPAAPQPQGQAVAVLRADEDGVEVVQPAIPADPELSAEVALDSISYNGTGGVELAGRSRPKSRVRVYVDNLPVAELDAAEDGRWTGELADVAPGVYTLRLDEVELGSGKVVSRLETPFKREAPEVLPQPGGDAEPDRPAPLVRAVTVQKGDTLWAISQQKYGSGFLYVRVFEANRSAIRDPDLIYPGQVFTIPE</sequence>
<keyword evidence="2" id="KW-1133">Transmembrane helix</keyword>
<feature type="region of interest" description="Disordered" evidence="1">
    <location>
        <begin position="56"/>
        <end position="146"/>
    </location>
</feature>
<dbReference type="InterPro" id="IPR018392">
    <property type="entry name" value="LysM"/>
</dbReference>
<dbReference type="PANTHER" id="PTHR34700">
    <property type="entry name" value="POTASSIUM BINDING PROTEIN KBP"/>
    <property type="match status" value="1"/>
</dbReference>